<dbReference type="GO" id="GO:0046872">
    <property type="term" value="F:metal ion binding"/>
    <property type="evidence" value="ECO:0007669"/>
    <property type="project" value="UniProtKB-UniRule"/>
</dbReference>
<comment type="function">
    <text evidence="7">Plant lipoxygenase may be involved in a number of diverse aspects of plant physiology including growth and development, pest resistance, and senescence or responses to wounding.</text>
</comment>
<keyword evidence="7" id="KW-0275">Fatty acid biosynthesis</keyword>
<dbReference type="PRINTS" id="PR00468">
    <property type="entry name" value="PLTLPOXGNASE"/>
</dbReference>
<keyword evidence="12" id="KW-1185">Reference proteome</keyword>
<dbReference type="PROSITE" id="PS00081">
    <property type="entry name" value="LIPOXYGENASE_2"/>
    <property type="match status" value="1"/>
</dbReference>
<evidence type="ECO:0000256" key="8">
    <source>
        <dbReference type="SAM" id="Coils"/>
    </source>
</evidence>
<evidence type="ECO:0000256" key="9">
    <source>
        <dbReference type="SAM" id="MobiDB-lite"/>
    </source>
</evidence>
<evidence type="ECO:0000259" key="10">
    <source>
        <dbReference type="PROSITE" id="PS51393"/>
    </source>
</evidence>
<keyword evidence="7" id="KW-0444">Lipid biosynthesis</keyword>
<name>A0A7J0HC79_9ERIC</name>
<evidence type="ECO:0000256" key="5">
    <source>
        <dbReference type="ARBA" id="ARBA00023004"/>
    </source>
</evidence>
<feature type="coiled-coil region" evidence="8">
    <location>
        <begin position="495"/>
        <end position="522"/>
    </location>
</feature>
<dbReference type="Gene3D" id="1.20.245.10">
    <property type="entry name" value="Lipoxygenase-1, Domain 5"/>
    <property type="match status" value="2"/>
</dbReference>
<dbReference type="InterPro" id="IPR000907">
    <property type="entry name" value="LipOase"/>
</dbReference>
<accession>A0A7J0HC79</accession>
<comment type="similarity">
    <text evidence="6">Belongs to the lipoxygenase family.</text>
</comment>
<keyword evidence="2 6" id="KW-0479">Metal-binding</keyword>
<dbReference type="InterPro" id="IPR036226">
    <property type="entry name" value="LipOase_C_sf"/>
</dbReference>
<organism evidence="11 12">
    <name type="scientific">Actinidia rufa</name>
    <dbReference type="NCBI Taxonomy" id="165716"/>
    <lineage>
        <taxon>Eukaryota</taxon>
        <taxon>Viridiplantae</taxon>
        <taxon>Streptophyta</taxon>
        <taxon>Embryophyta</taxon>
        <taxon>Tracheophyta</taxon>
        <taxon>Spermatophyta</taxon>
        <taxon>Magnoliopsida</taxon>
        <taxon>eudicotyledons</taxon>
        <taxon>Gunneridae</taxon>
        <taxon>Pentapetalae</taxon>
        <taxon>asterids</taxon>
        <taxon>Ericales</taxon>
        <taxon>Actinidiaceae</taxon>
        <taxon>Actinidia</taxon>
    </lineage>
</organism>
<dbReference type="AlphaFoldDB" id="A0A7J0HC79"/>
<keyword evidence="7" id="KW-0925">Oxylipin biosynthesis</keyword>
<evidence type="ECO:0000256" key="2">
    <source>
        <dbReference type="ARBA" id="ARBA00022723"/>
    </source>
</evidence>
<dbReference type="GO" id="GO:0016702">
    <property type="term" value="F:oxidoreductase activity, acting on single donors with incorporation of molecular oxygen, incorporation of two atoms of oxygen"/>
    <property type="evidence" value="ECO:0007669"/>
    <property type="project" value="InterPro"/>
</dbReference>
<gene>
    <name evidence="11" type="ORF">Acr_28g0014450</name>
</gene>
<dbReference type="InterPro" id="IPR013819">
    <property type="entry name" value="LipOase_C"/>
</dbReference>
<reference evidence="11 12" key="1">
    <citation type="submission" date="2019-07" db="EMBL/GenBank/DDBJ databases">
        <title>De Novo Assembly of kiwifruit Actinidia rufa.</title>
        <authorList>
            <person name="Sugita-Konishi S."/>
            <person name="Sato K."/>
            <person name="Mori E."/>
            <person name="Abe Y."/>
            <person name="Kisaki G."/>
            <person name="Hamano K."/>
            <person name="Suezawa K."/>
            <person name="Otani M."/>
            <person name="Fukuda T."/>
            <person name="Manabe T."/>
            <person name="Gomi K."/>
            <person name="Tabuchi M."/>
            <person name="Akimitsu K."/>
            <person name="Kataoka I."/>
        </authorList>
    </citation>
    <scope>NUCLEOTIDE SEQUENCE [LARGE SCALE GENOMIC DNA]</scope>
    <source>
        <strain evidence="12">cv. Fuchu</strain>
    </source>
</reference>
<evidence type="ECO:0000256" key="6">
    <source>
        <dbReference type="RuleBase" id="RU003974"/>
    </source>
</evidence>
<dbReference type="GO" id="GO:0034440">
    <property type="term" value="P:lipid oxidation"/>
    <property type="evidence" value="ECO:0007669"/>
    <property type="project" value="InterPro"/>
</dbReference>
<dbReference type="InterPro" id="IPR001246">
    <property type="entry name" value="LipOase_plant"/>
</dbReference>
<feature type="compositionally biased region" description="Basic and acidic residues" evidence="9">
    <location>
        <begin position="45"/>
        <end position="54"/>
    </location>
</feature>
<dbReference type="EMBL" id="BJWL01000028">
    <property type="protein sequence ID" value="GFZ20740.1"/>
    <property type="molecule type" value="Genomic_DNA"/>
</dbReference>
<sequence length="547" mass="63494">MYDRIYDYDMYNDLGDPDRNIERHVLGGKEYPYPRRCRTGRSRTKKDPLSESRSSDIYVPRDEAFSDEKNLSFSLNTAYSMMHAVGTSLETAIEDRKFDFPHFPEIDSLFKEEVNLPELENNSGIWEAIKRQAKKIFFNVRGNLLRFKPPAVYERDKFSWFRDEEFSRQTLAGMNPYSIQLAVKQKKLFMLDYHDLLMPYVSKVREIKGTTLYGSRTLFFLTPVGTLRPLAIELTRPPMDDKPQWNQVFTPCWDATGMWLWRLAKTHVLAHDSGYHQLVSHWLRTHCVTEPYIIASHRQLSAMHPIFRLLHPHFRYTMKINSMARRRLINADGIIENHSHLASTLWSSALLPMTSNGEWWTEIRTVGHGDKKDEPWWPKLKSPEDLIGILTTMIWVASGHHSAVNFGQYAFAGYFPYRPTIARNRMPTEDPSDEELKSFHKKPEGTLLSCFPTQGQATIVMVVLHVLSDHSPDEEYIGVDKKGVWADNPTIKAAFEEFSKKLKKLEETIDARNENKSLKNRNGAGVVPYELLKPFSVVRSDRKRSSK</sequence>
<dbReference type="InterPro" id="IPR020834">
    <property type="entry name" value="LipOase_CS"/>
</dbReference>
<dbReference type="Pfam" id="PF00305">
    <property type="entry name" value="Lipoxygenase"/>
    <property type="match status" value="2"/>
</dbReference>
<dbReference type="Gene3D" id="4.10.372.10">
    <property type="entry name" value="Lipoxygenase-1, Domain 3"/>
    <property type="match status" value="1"/>
</dbReference>
<protein>
    <recommendedName>
        <fullName evidence="7">Lipoxygenase</fullName>
        <ecNumber evidence="7">1.13.11.-</ecNumber>
    </recommendedName>
</protein>
<comment type="pathway">
    <text evidence="7">Lipid metabolism; oxylipin biosynthesis.</text>
</comment>
<dbReference type="PROSITE" id="PS51393">
    <property type="entry name" value="LIPOXYGENASE_3"/>
    <property type="match status" value="1"/>
</dbReference>
<dbReference type="PRINTS" id="PR00087">
    <property type="entry name" value="LIPOXYGENASE"/>
</dbReference>
<proteinExistence type="inferred from homology"/>
<comment type="cofactor">
    <cofactor evidence="1 6">
        <name>Fe cation</name>
        <dbReference type="ChEBI" id="CHEBI:24875"/>
    </cofactor>
</comment>
<keyword evidence="7" id="KW-0276">Fatty acid metabolism</keyword>
<comment type="caution">
    <text evidence="11">The sequence shown here is derived from an EMBL/GenBank/DDBJ whole genome shotgun (WGS) entry which is preliminary data.</text>
</comment>
<dbReference type="EC" id="1.13.11.-" evidence="7"/>
<keyword evidence="4 6" id="KW-0560">Oxidoreductase</keyword>
<feature type="compositionally biased region" description="Basic residues" evidence="9">
    <location>
        <begin position="35"/>
        <end position="44"/>
    </location>
</feature>
<dbReference type="UniPathway" id="UPA00382"/>
<evidence type="ECO:0000256" key="4">
    <source>
        <dbReference type="ARBA" id="ARBA00023002"/>
    </source>
</evidence>
<keyword evidence="7" id="KW-0443">Lipid metabolism</keyword>
<evidence type="ECO:0000256" key="1">
    <source>
        <dbReference type="ARBA" id="ARBA00001962"/>
    </source>
</evidence>
<dbReference type="Gene3D" id="3.10.450.60">
    <property type="match status" value="1"/>
</dbReference>
<dbReference type="SUPFAM" id="SSF48484">
    <property type="entry name" value="Lipoxigenase"/>
    <property type="match status" value="1"/>
</dbReference>
<dbReference type="Proteomes" id="UP000585474">
    <property type="component" value="Unassembled WGS sequence"/>
</dbReference>
<evidence type="ECO:0000313" key="11">
    <source>
        <dbReference type="EMBL" id="GFZ20740.1"/>
    </source>
</evidence>
<evidence type="ECO:0000313" key="12">
    <source>
        <dbReference type="Proteomes" id="UP000585474"/>
    </source>
</evidence>
<dbReference type="InterPro" id="IPR020833">
    <property type="entry name" value="LipOase_Fe_BS"/>
</dbReference>
<dbReference type="InterPro" id="IPR027433">
    <property type="entry name" value="Lipoxygenase_dom_3"/>
</dbReference>
<dbReference type="OrthoDB" id="407298at2759"/>
<dbReference type="GO" id="GO:0031408">
    <property type="term" value="P:oxylipin biosynthetic process"/>
    <property type="evidence" value="ECO:0007669"/>
    <property type="project" value="UniProtKB-UniRule"/>
</dbReference>
<dbReference type="PANTHER" id="PTHR11771">
    <property type="entry name" value="LIPOXYGENASE"/>
    <property type="match status" value="1"/>
</dbReference>
<evidence type="ECO:0000256" key="3">
    <source>
        <dbReference type="ARBA" id="ARBA00022964"/>
    </source>
</evidence>
<keyword evidence="3 6" id="KW-0223">Dioxygenase</keyword>
<dbReference type="GO" id="GO:0006633">
    <property type="term" value="P:fatty acid biosynthetic process"/>
    <property type="evidence" value="ECO:0007669"/>
    <property type="project" value="UniProtKB-KW"/>
</dbReference>
<evidence type="ECO:0000256" key="7">
    <source>
        <dbReference type="RuleBase" id="RU003975"/>
    </source>
</evidence>
<feature type="domain" description="Lipoxygenase" evidence="10">
    <location>
        <begin position="1"/>
        <end position="543"/>
    </location>
</feature>
<feature type="region of interest" description="Disordered" evidence="9">
    <location>
        <begin position="32"/>
        <end position="54"/>
    </location>
</feature>
<dbReference type="PROSITE" id="PS00711">
    <property type="entry name" value="LIPOXYGENASE_1"/>
    <property type="match status" value="1"/>
</dbReference>
<keyword evidence="8" id="KW-0175">Coiled coil</keyword>
<keyword evidence="5 6" id="KW-0408">Iron</keyword>
<dbReference type="Gene3D" id="4.10.375.10">
    <property type="entry name" value="Lipoxygenase-1, Domain 2"/>
    <property type="match status" value="1"/>
</dbReference>